<dbReference type="EMBL" id="BGPR01009601">
    <property type="protein sequence ID" value="GBN41086.1"/>
    <property type="molecule type" value="Genomic_DNA"/>
</dbReference>
<evidence type="ECO:0000313" key="2">
    <source>
        <dbReference type="EMBL" id="GBN41086.1"/>
    </source>
</evidence>
<dbReference type="PANTHER" id="PTHR45749:SF21">
    <property type="entry name" value="DUF4371 DOMAIN-CONTAINING PROTEIN"/>
    <property type="match status" value="1"/>
</dbReference>
<reference evidence="2 5" key="1">
    <citation type="journal article" date="2019" name="Sci. Rep.">
        <title>Orb-weaving spider Araneus ventricosus genome elucidates the spidroin gene catalogue.</title>
        <authorList>
            <person name="Kono N."/>
            <person name="Nakamura H."/>
            <person name="Ohtoshi R."/>
            <person name="Moran D.A.P."/>
            <person name="Shinohara A."/>
            <person name="Yoshida Y."/>
            <person name="Fujiwara M."/>
            <person name="Mori M."/>
            <person name="Tomita M."/>
            <person name="Arakawa K."/>
        </authorList>
    </citation>
    <scope>NUCLEOTIDE SEQUENCE [LARGE SCALE GENOMIC DNA]</scope>
</reference>
<dbReference type="Proteomes" id="UP000499080">
    <property type="component" value="Unassembled WGS sequence"/>
</dbReference>
<comment type="caution">
    <text evidence="2">The sequence shown here is derived from an EMBL/GenBank/DDBJ whole genome shotgun (WGS) entry which is preliminary data.</text>
</comment>
<dbReference type="PANTHER" id="PTHR45749">
    <property type="match status" value="1"/>
</dbReference>
<proteinExistence type="predicted"/>
<dbReference type="InterPro" id="IPR012337">
    <property type="entry name" value="RNaseH-like_sf"/>
</dbReference>
<evidence type="ECO:0000313" key="3">
    <source>
        <dbReference type="EMBL" id="GBN43538.1"/>
    </source>
</evidence>
<evidence type="ECO:0000313" key="4">
    <source>
        <dbReference type="EMBL" id="GBN43569.1"/>
    </source>
</evidence>
<dbReference type="EMBL" id="BGPR01009981">
    <property type="protein sequence ID" value="GBN43538.1"/>
    <property type="molecule type" value="Genomic_DNA"/>
</dbReference>
<dbReference type="EMBL" id="BGPR01009986">
    <property type="protein sequence ID" value="GBN43569.1"/>
    <property type="molecule type" value="Genomic_DNA"/>
</dbReference>
<protein>
    <submittedName>
        <fullName evidence="2">Uncharacterized protein</fullName>
    </submittedName>
</protein>
<evidence type="ECO:0000313" key="5">
    <source>
        <dbReference type="Proteomes" id="UP000499080"/>
    </source>
</evidence>
<dbReference type="EMBL" id="BGPR01009585">
    <property type="protein sequence ID" value="GBN41000.1"/>
    <property type="molecule type" value="Genomic_DNA"/>
</dbReference>
<name>A0A4Y2NTJ9_ARAVE</name>
<accession>A0A4Y2NTJ9</accession>
<organism evidence="2 5">
    <name type="scientific">Araneus ventricosus</name>
    <name type="common">Orbweaver spider</name>
    <name type="synonym">Epeira ventricosa</name>
    <dbReference type="NCBI Taxonomy" id="182803"/>
    <lineage>
        <taxon>Eukaryota</taxon>
        <taxon>Metazoa</taxon>
        <taxon>Ecdysozoa</taxon>
        <taxon>Arthropoda</taxon>
        <taxon>Chelicerata</taxon>
        <taxon>Arachnida</taxon>
        <taxon>Araneae</taxon>
        <taxon>Araneomorphae</taxon>
        <taxon>Entelegynae</taxon>
        <taxon>Araneoidea</taxon>
        <taxon>Araneidae</taxon>
        <taxon>Araneus</taxon>
    </lineage>
</organism>
<dbReference type="SUPFAM" id="SSF53098">
    <property type="entry name" value="Ribonuclease H-like"/>
    <property type="match status" value="1"/>
</dbReference>
<dbReference type="OrthoDB" id="6616551at2759"/>
<sequence length="321" mass="36194">MLSKQALPFRGHRNEPAYTLDNDTLNHGSFVATVQLMAKYDPIMAAHVSSVQYKSEQRLKRLEKQRLKVDSTQDNTSIDQFSILIRYVFKGIICERLLSVVPSNDSTGQGLFNLLSQTLEHHKIDPRKCSSDSTDGAASYHGQYKGLQSKLADVADHHVHIWCYAHVLNLVLTDTTKCCVSAVSFFSLLQNLATFLRTSYKRMAVCIEVVGKEMGQEEMKRLKLIGETRWSGKFNAAAVIFGRFEKPSVSTFINLLTCLSIIQNLEKFNAKTKHEANALLHNLLKFETILTAFSYLYIFETTAPLSSYLQTSAWICSLHGV</sequence>
<keyword evidence="5" id="KW-1185">Reference proteome</keyword>
<evidence type="ECO:0000313" key="1">
    <source>
        <dbReference type="EMBL" id="GBN41000.1"/>
    </source>
</evidence>
<dbReference type="AlphaFoldDB" id="A0A4Y2NTJ9"/>
<gene>
    <name evidence="1" type="ORF">AVEN_156157_1</name>
    <name evidence="2" type="ORF">AVEN_169998_1</name>
    <name evidence="3" type="ORF">AVEN_1843_1</name>
    <name evidence="4" type="ORF">AVEN_70086_1</name>
</gene>